<keyword evidence="5" id="KW-1185">Reference proteome</keyword>
<evidence type="ECO:0000256" key="1">
    <source>
        <dbReference type="SAM" id="MobiDB-lite"/>
    </source>
</evidence>
<dbReference type="Gene3D" id="3.40.50.300">
    <property type="entry name" value="P-loop containing nucleotide triphosphate hydrolases"/>
    <property type="match status" value="1"/>
</dbReference>
<dbReference type="SUPFAM" id="SSF52540">
    <property type="entry name" value="P-loop containing nucleoside triphosphate hydrolases"/>
    <property type="match status" value="1"/>
</dbReference>
<dbReference type="PANTHER" id="PTHR33840:SF1">
    <property type="entry name" value="TLE1 PHOSPHOLIPASE DOMAIN-CONTAINING PROTEIN"/>
    <property type="match status" value="1"/>
</dbReference>
<protein>
    <recommendedName>
        <fullName evidence="6">DUF2235 domain-containing protein</fullName>
    </recommendedName>
</protein>
<dbReference type="Proteomes" id="UP000028545">
    <property type="component" value="Unassembled WGS sequence"/>
</dbReference>
<comment type="caution">
    <text evidence="4">The sequence shown here is derived from an EMBL/GenBank/DDBJ whole genome shotgun (WGS) entry which is preliminary data.</text>
</comment>
<dbReference type="AlphaFoldDB" id="A0A084G091"/>
<evidence type="ECO:0000259" key="2">
    <source>
        <dbReference type="Pfam" id="PF01926"/>
    </source>
</evidence>
<dbReference type="InterPro" id="IPR006073">
    <property type="entry name" value="GTP-bd"/>
</dbReference>
<name>A0A084G091_PSEDA</name>
<evidence type="ECO:0000313" key="5">
    <source>
        <dbReference type="Proteomes" id="UP000028545"/>
    </source>
</evidence>
<dbReference type="OrthoDB" id="59699at2759"/>
<accession>A0A084G091</accession>
<dbReference type="KEGG" id="sapo:SAPIO_CDS8706"/>
<dbReference type="HOGENOM" id="CLU_317870_0_0_1"/>
<dbReference type="EMBL" id="JOWA01000121">
    <property type="protein sequence ID" value="KEZ40753.1"/>
    <property type="molecule type" value="Genomic_DNA"/>
</dbReference>
<dbReference type="PANTHER" id="PTHR33840">
    <property type="match status" value="1"/>
</dbReference>
<dbReference type="CDD" id="cd00882">
    <property type="entry name" value="Ras_like_GTPase"/>
    <property type="match status" value="1"/>
</dbReference>
<evidence type="ECO:0008006" key="6">
    <source>
        <dbReference type="Google" id="ProtNLM"/>
    </source>
</evidence>
<dbReference type="GO" id="GO:0005525">
    <property type="term" value="F:GTP binding"/>
    <property type="evidence" value="ECO:0007669"/>
    <property type="project" value="InterPro"/>
</dbReference>
<proteinExistence type="predicted"/>
<feature type="domain" description="G" evidence="2">
    <location>
        <begin position="482"/>
        <end position="608"/>
    </location>
</feature>
<dbReference type="OMA" id="WPLQWIL"/>
<dbReference type="VEuPathDB" id="FungiDB:SAPIO_CDS8706"/>
<gene>
    <name evidence="4" type="ORF">SAPIO_CDS8706</name>
</gene>
<evidence type="ECO:0000259" key="3">
    <source>
        <dbReference type="Pfam" id="PF09994"/>
    </source>
</evidence>
<sequence>MDTISLLDFATEIDARTTFDANHIAPDEPRTTAELQPEECPDCGEKHIPRRIVCCVDGTWMLEDGAEGYFQNNPSNIFRIWMAVKPGRVKAQNGTEWEQTREYFKGLGTKQPKWKKYWQGTTGDGYEALVAEVYEDELFLFGYSRGAFIVRAVAGLFSYIGTLKRDADDWEEKFSQALDLYKSTRLEKAVNPGKHSAFHFLTRFTKESPRITFLGLFDTVRSIGFLDPNKTPAWLDAAKSTIALKRLFEDHSYDIRQAENTYHVRQALALLEKRDMFKPERMENGQGEKLPAGQAERTCLEAWFLGYHADMGGGSLHDGLSLWPLQWILSEASAHGLVLDFVAPQRLVKDIQDPLQLVMPTGKGPHQIPFKDHIAVNMWDLNKEFDLPGLKPVPNPPTDATTKLPTSERTVFTSSSSGSVTIIHPSVYWADDVTPLGIRFLSPMSFSGQIRQRISDIDIRPESLYWNQSHTRIVNVQRGRPRVLLCGPSGVGKSSLINEILDKAVTAENSGPDTVQHDINFELGGNISVEDGNDFIFHDTCGFERGAEETVKRVQTFLKNRRGMTTFQDQLHCIWYCCESTGRVEEADREFLRSTGFHGIPVRLVFTKYDVLEMDCLREACRQYREKHPGAPKFKYDRVPVGAQDDVYSCTDSMLALRRAQREAIAGELFPENAETSFVSIEDDETIRELCEKTQACLKSDVLIRIHNKAMLAHIQQTLPVVVGQVTQRVVVICGARPRVLFDRNELMAESLAAVENFPADLSRILPSFYGLNIASEVNTGSYLELFSEIQLGEEATNWKDTLWETFNVIGTGHPAQAWNDEKFAERWFVKTRRALMLQSIFGILTHEKLFWLGIRDIPTKEIPARAVIDVLKHAVEIDRILDKAGFDVSGGAENFERVLGEMVERMRSSLRITES</sequence>
<dbReference type="GeneID" id="27727778"/>
<dbReference type="Pfam" id="PF09994">
    <property type="entry name" value="T6SS_Tle1-like_cat"/>
    <property type="match status" value="1"/>
</dbReference>
<feature type="region of interest" description="Disordered" evidence="1">
    <location>
        <begin position="390"/>
        <end position="410"/>
    </location>
</feature>
<dbReference type="Pfam" id="PF01926">
    <property type="entry name" value="MMR_HSR1"/>
    <property type="match status" value="1"/>
</dbReference>
<reference evidence="4 5" key="1">
    <citation type="journal article" date="2014" name="Genome Announc.">
        <title>Draft genome sequence of the pathogenic fungus Scedosporium apiospermum.</title>
        <authorList>
            <person name="Vandeputte P."/>
            <person name="Ghamrawi S."/>
            <person name="Rechenmann M."/>
            <person name="Iltis A."/>
            <person name="Giraud S."/>
            <person name="Fleury M."/>
            <person name="Thornton C."/>
            <person name="Delhaes L."/>
            <person name="Meyer W."/>
            <person name="Papon N."/>
            <person name="Bouchara J.P."/>
        </authorList>
    </citation>
    <scope>NUCLEOTIDE SEQUENCE [LARGE SCALE GENOMIC DNA]</scope>
    <source>
        <strain evidence="4 5">IHEM 14462</strain>
    </source>
</reference>
<dbReference type="InterPro" id="IPR027417">
    <property type="entry name" value="P-loop_NTPase"/>
</dbReference>
<dbReference type="RefSeq" id="XP_016640552.1">
    <property type="nucleotide sequence ID" value="XM_016790289.1"/>
</dbReference>
<dbReference type="InterPro" id="IPR018712">
    <property type="entry name" value="Tle1-like_cat"/>
</dbReference>
<evidence type="ECO:0000313" key="4">
    <source>
        <dbReference type="EMBL" id="KEZ40753.1"/>
    </source>
</evidence>
<organism evidence="4 5">
    <name type="scientific">Pseudallescheria apiosperma</name>
    <name type="common">Scedosporium apiospermum</name>
    <dbReference type="NCBI Taxonomy" id="563466"/>
    <lineage>
        <taxon>Eukaryota</taxon>
        <taxon>Fungi</taxon>
        <taxon>Dikarya</taxon>
        <taxon>Ascomycota</taxon>
        <taxon>Pezizomycotina</taxon>
        <taxon>Sordariomycetes</taxon>
        <taxon>Hypocreomycetidae</taxon>
        <taxon>Microascales</taxon>
        <taxon>Microascaceae</taxon>
        <taxon>Scedosporium</taxon>
    </lineage>
</organism>
<feature type="domain" description="T6SS Phospholipase effector Tle1-like catalytic" evidence="3">
    <location>
        <begin position="50"/>
        <end position="331"/>
    </location>
</feature>